<sequence length="56" mass="5973">MTHGELNPMTSPVDASIESGHALQKTLEGLIATHGCKAVLIALAYAWAEEPTDPRE</sequence>
<name>A0A0F9SMC7_9ZZZZ</name>
<dbReference type="EMBL" id="LAZR01001857">
    <property type="protein sequence ID" value="KKN38001.1"/>
    <property type="molecule type" value="Genomic_DNA"/>
</dbReference>
<gene>
    <name evidence="1" type="ORF">LCGC14_0757660</name>
</gene>
<dbReference type="AlphaFoldDB" id="A0A0F9SMC7"/>
<comment type="caution">
    <text evidence="1">The sequence shown here is derived from an EMBL/GenBank/DDBJ whole genome shotgun (WGS) entry which is preliminary data.</text>
</comment>
<accession>A0A0F9SMC7</accession>
<reference evidence="1" key="1">
    <citation type="journal article" date="2015" name="Nature">
        <title>Complex archaea that bridge the gap between prokaryotes and eukaryotes.</title>
        <authorList>
            <person name="Spang A."/>
            <person name="Saw J.H."/>
            <person name="Jorgensen S.L."/>
            <person name="Zaremba-Niedzwiedzka K."/>
            <person name="Martijn J."/>
            <person name="Lind A.E."/>
            <person name="van Eijk R."/>
            <person name="Schleper C."/>
            <person name="Guy L."/>
            <person name="Ettema T.J."/>
        </authorList>
    </citation>
    <scope>NUCLEOTIDE SEQUENCE</scope>
</reference>
<proteinExistence type="predicted"/>
<evidence type="ECO:0000313" key="1">
    <source>
        <dbReference type="EMBL" id="KKN38001.1"/>
    </source>
</evidence>
<protein>
    <submittedName>
        <fullName evidence="1">Uncharacterized protein</fullName>
    </submittedName>
</protein>
<organism evidence="1">
    <name type="scientific">marine sediment metagenome</name>
    <dbReference type="NCBI Taxonomy" id="412755"/>
    <lineage>
        <taxon>unclassified sequences</taxon>
        <taxon>metagenomes</taxon>
        <taxon>ecological metagenomes</taxon>
    </lineage>
</organism>